<gene>
    <name evidence="4" type="ORF">BOTCAL_0207g00030</name>
</gene>
<sequence length="221" mass="22679">MLPRLLLSELAIQILLITSVLGATGSQNPFGDQDETQPPLSNAGSQNPFGDTAVDVATPPDNTGTPAGGSGIQNPSGGGTNSAAGGAASVKSPAEPLIEQAGCPSTRASPPGEVMVQKSSAVCPSGDGKIYQTDSGVFFNIQCCTHGSSTVLETFIAKDFKDCMNACAETETCNSVTFVKRDYSGIEPLNHCKLSALGGYSEAKCGDDMHSYASFIDPPPI</sequence>
<name>A0A4Y8D1M4_9HELO</name>
<feature type="compositionally biased region" description="Polar residues" evidence="1">
    <location>
        <begin position="27"/>
        <end position="49"/>
    </location>
</feature>
<evidence type="ECO:0000256" key="2">
    <source>
        <dbReference type="SAM" id="SignalP"/>
    </source>
</evidence>
<evidence type="ECO:0000313" key="5">
    <source>
        <dbReference type="Proteomes" id="UP000297299"/>
    </source>
</evidence>
<feature type="signal peptide" evidence="2">
    <location>
        <begin position="1"/>
        <end position="22"/>
    </location>
</feature>
<accession>A0A4Y8D1M4</accession>
<feature type="chain" id="PRO_5021404499" description="Apple domain-containing protein" evidence="2">
    <location>
        <begin position="23"/>
        <end position="221"/>
    </location>
</feature>
<keyword evidence="5" id="KW-1185">Reference proteome</keyword>
<keyword evidence="2" id="KW-0732">Signal</keyword>
<protein>
    <recommendedName>
        <fullName evidence="3">Apple domain-containing protein</fullName>
    </recommendedName>
</protein>
<dbReference type="OrthoDB" id="4388755at2759"/>
<dbReference type="Pfam" id="PF14295">
    <property type="entry name" value="PAN_4"/>
    <property type="match status" value="1"/>
</dbReference>
<feature type="compositionally biased region" description="Gly residues" evidence="1">
    <location>
        <begin position="66"/>
        <end position="80"/>
    </location>
</feature>
<feature type="region of interest" description="Disordered" evidence="1">
    <location>
        <begin position="27"/>
        <end position="91"/>
    </location>
</feature>
<evidence type="ECO:0000256" key="1">
    <source>
        <dbReference type="SAM" id="MobiDB-lite"/>
    </source>
</evidence>
<evidence type="ECO:0000259" key="3">
    <source>
        <dbReference type="Pfam" id="PF14295"/>
    </source>
</evidence>
<feature type="domain" description="Apple" evidence="3">
    <location>
        <begin position="151"/>
        <end position="188"/>
    </location>
</feature>
<dbReference type="InterPro" id="IPR003609">
    <property type="entry name" value="Pan_app"/>
</dbReference>
<dbReference type="AlphaFoldDB" id="A0A4Y8D1M4"/>
<comment type="caution">
    <text evidence="4">The sequence shown here is derived from an EMBL/GenBank/DDBJ whole genome shotgun (WGS) entry which is preliminary data.</text>
</comment>
<dbReference type="Proteomes" id="UP000297299">
    <property type="component" value="Unassembled WGS sequence"/>
</dbReference>
<evidence type="ECO:0000313" key="4">
    <source>
        <dbReference type="EMBL" id="TEY57711.1"/>
    </source>
</evidence>
<reference evidence="4 5" key="1">
    <citation type="submission" date="2017-11" db="EMBL/GenBank/DDBJ databases">
        <title>Comparative genomics of Botrytis spp.</title>
        <authorList>
            <person name="Valero-Jimenez C.A."/>
            <person name="Tapia P."/>
            <person name="Veloso J."/>
            <person name="Silva-Moreno E."/>
            <person name="Staats M."/>
            <person name="Valdes J.H."/>
            <person name="Van Kan J.A.L."/>
        </authorList>
    </citation>
    <scope>NUCLEOTIDE SEQUENCE [LARGE SCALE GENOMIC DNA]</scope>
    <source>
        <strain evidence="4 5">MUCL2830</strain>
    </source>
</reference>
<organism evidence="4 5">
    <name type="scientific">Botryotinia calthae</name>
    <dbReference type="NCBI Taxonomy" id="38488"/>
    <lineage>
        <taxon>Eukaryota</taxon>
        <taxon>Fungi</taxon>
        <taxon>Dikarya</taxon>
        <taxon>Ascomycota</taxon>
        <taxon>Pezizomycotina</taxon>
        <taxon>Leotiomycetes</taxon>
        <taxon>Helotiales</taxon>
        <taxon>Sclerotiniaceae</taxon>
        <taxon>Botryotinia</taxon>
    </lineage>
</organism>
<proteinExistence type="predicted"/>
<dbReference type="EMBL" id="PHWZ01000207">
    <property type="protein sequence ID" value="TEY57711.1"/>
    <property type="molecule type" value="Genomic_DNA"/>
</dbReference>